<feature type="transmembrane region" description="Helical" evidence="8">
    <location>
        <begin position="296"/>
        <end position="317"/>
    </location>
</feature>
<dbReference type="InterPro" id="IPR004706">
    <property type="entry name" value="Arsenical-R_Acr3"/>
</dbReference>
<evidence type="ECO:0000256" key="7">
    <source>
        <dbReference type="ARBA" id="ARBA00023136"/>
    </source>
</evidence>
<organism evidence="9 10">
    <name type="scientific">Kwoniella shivajii</name>
    <dbReference type="NCBI Taxonomy" id="564305"/>
    <lineage>
        <taxon>Eukaryota</taxon>
        <taxon>Fungi</taxon>
        <taxon>Dikarya</taxon>
        <taxon>Basidiomycota</taxon>
        <taxon>Agaricomycotina</taxon>
        <taxon>Tremellomycetes</taxon>
        <taxon>Tremellales</taxon>
        <taxon>Cryptococcaceae</taxon>
        <taxon>Kwoniella</taxon>
    </lineage>
</organism>
<evidence type="ECO:0000256" key="1">
    <source>
        <dbReference type="ARBA" id="ARBA00004651"/>
    </source>
</evidence>
<feature type="transmembrane region" description="Helical" evidence="8">
    <location>
        <begin position="337"/>
        <end position="355"/>
    </location>
</feature>
<dbReference type="InterPro" id="IPR038770">
    <property type="entry name" value="Na+/solute_symporter_sf"/>
</dbReference>
<name>A0ABZ1D424_9TREE</name>
<feature type="transmembrane region" description="Helical" evidence="8">
    <location>
        <begin position="265"/>
        <end position="289"/>
    </location>
</feature>
<dbReference type="Gene3D" id="1.20.1530.20">
    <property type="match status" value="1"/>
</dbReference>
<keyword evidence="6 8" id="KW-1133">Transmembrane helix</keyword>
<gene>
    <name evidence="9" type="ORF">IL334_005125</name>
</gene>
<evidence type="ECO:0000313" key="9">
    <source>
        <dbReference type="EMBL" id="WRT68150.1"/>
    </source>
</evidence>
<feature type="transmembrane region" description="Helical" evidence="8">
    <location>
        <begin position="139"/>
        <end position="161"/>
    </location>
</feature>
<keyword evidence="3" id="KW-0813">Transport</keyword>
<dbReference type="GeneID" id="87957256"/>
<proteinExistence type="inferred from homology"/>
<feature type="transmembrane region" description="Helical" evidence="8">
    <location>
        <begin position="192"/>
        <end position="214"/>
    </location>
</feature>
<dbReference type="PANTHER" id="PTHR43057:SF1">
    <property type="entry name" value="ARSENICAL-RESISTANCE PROTEIN 3"/>
    <property type="match status" value="1"/>
</dbReference>
<dbReference type="InterPro" id="IPR002657">
    <property type="entry name" value="BilAc:Na_symport/Acr3"/>
</dbReference>
<comment type="subcellular location">
    <subcellularLocation>
        <location evidence="1">Cell membrane</location>
        <topology evidence="1">Multi-pass membrane protein</topology>
    </subcellularLocation>
</comment>
<evidence type="ECO:0000256" key="3">
    <source>
        <dbReference type="ARBA" id="ARBA00022448"/>
    </source>
</evidence>
<keyword evidence="4" id="KW-1003">Cell membrane</keyword>
<comment type="similarity">
    <text evidence="2">Belongs to the arsenical resistance-3 (ACR3) (TC 2.A.59) family.</text>
</comment>
<feature type="transmembrane region" description="Helical" evidence="8">
    <location>
        <begin position="401"/>
        <end position="424"/>
    </location>
</feature>
<evidence type="ECO:0000256" key="4">
    <source>
        <dbReference type="ARBA" id="ARBA00022475"/>
    </source>
</evidence>
<evidence type="ECO:0000256" key="6">
    <source>
        <dbReference type="ARBA" id="ARBA00022989"/>
    </source>
</evidence>
<dbReference type="Proteomes" id="UP001329825">
    <property type="component" value="Chromosome 6"/>
</dbReference>
<evidence type="ECO:0000256" key="5">
    <source>
        <dbReference type="ARBA" id="ARBA00022692"/>
    </source>
</evidence>
<feature type="transmembrane region" description="Helical" evidence="8">
    <location>
        <begin position="221"/>
        <end position="245"/>
    </location>
</feature>
<dbReference type="Pfam" id="PF01758">
    <property type="entry name" value="SBF"/>
    <property type="match status" value="1"/>
</dbReference>
<sequence length="450" mass="49006">MIGDNLRLAKISNLPSKKKLNLCRTLTRIYLLGLYTHCVKGQASIVDMTCTRKGVLPRGRPGVTSQSGVHDTSDVSLTVTGDQKGVGLFQGDPTVSETPGDHQDAPSCLGWLDRLLALFVLVAMILGVVIGKFGRNVNVVLTGSTLEGVSVPIVIGLLVMMWPILTKVLNWIIGPLVMLAVAWATLPDLPTYRTGVIMVGLARCIAMVMIWNVLAHGDVDYCAILVIINSVLQIVLYSPMCLLFINVISGENELKLEYGRTALAVVIYLGIPLAAGAVTRILGIWILGIEKFNTKFLPYFGPLALIGLLYTIILIFAEQATRILDNLGPVFRVFVPMILYFLIMWSGTFFLVYWLSRRKGGGKKHGYKMAVVQSFTAGSNNFELAIAVAIAVYGVQSDQALAATIGPLVEVPVLLALTYLALLFERKLDWSERSTKSISQGETLPLDSLP</sequence>
<reference evidence="9 10" key="1">
    <citation type="submission" date="2024-01" db="EMBL/GenBank/DDBJ databases">
        <title>Comparative genomics of Cryptococcus and Kwoniella reveals pathogenesis evolution and contrasting modes of karyotype evolution via chromosome fusion or intercentromeric recombination.</title>
        <authorList>
            <person name="Coelho M.A."/>
            <person name="David-Palma M."/>
            <person name="Shea T."/>
            <person name="Bowers K."/>
            <person name="McGinley-Smith S."/>
            <person name="Mohammad A.W."/>
            <person name="Gnirke A."/>
            <person name="Yurkov A.M."/>
            <person name="Nowrousian M."/>
            <person name="Sun S."/>
            <person name="Cuomo C.A."/>
            <person name="Heitman J."/>
        </authorList>
    </citation>
    <scope>NUCLEOTIDE SEQUENCE [LARGE SCALE GENOMIC DNA]</scope>
    <source>
        <strain evidence="9">CBS 11374</strain>
    </source>
</reference>
<accession>A0ABZ1D424</accession>
<dbReference type="EMBL" id="CP141886">
    <property type="protein sequence ID" value="WRT68150.1"/>
    <property type="molecule type" value="Genomic_DNA"/>
</dbReference>
<feature type="transmembrane region" description="Helical" evidence="8">
    <location>
        <begin position="115"/>
        <end position="133"/>
    </location>
</feature>
<protein>
    <submittedName>
        <fullName evidence="9">Arsenical-resistance protein</fullName>
    </submittedName>
</protein>
<keyword evidence="10" id="KW-1185">Reference proteome</keyword>
<dbReference type="PANTHER" id="PTHR43057">
    <property type="entry name" value="ARSENITE EFFLUX TRANSPORTER"/>
    <property type="match status" value="1"/>
</dbReference>
<evidence type="ECO:0000256" key="8">
    <source>
        <dbReference type="SAM" id="Phobius"/>
    </source>
</evidence>
<feature type="transmembrane region" description="Helical" evidence="8">
    <location>
        <begin position="375"/>
        <end position="395"/>
    </location>
</feature>
<keyword evidence="5 8" id="KW-0812">Transmembrane</keyword>
<dbReference type="RefSeq" id="XP_062792890.1">
    <property type="nucleotide sequence ID" value="XM_062936839.1"/>
</dbReference>
<evidence type="ECO:0000313" key="10">
    <source>
        <dbReference type="Proteomes" id="UP001329825"/>
    </source>
</evidence>
<feature type="transmembrane region" description="Helical" evidence="8">
    <location>
        <begin position="168"/>
        <end position="186"/>
    </location>
</feature>
<keyword evidence="7 8" id="KW-0472">Membrane</keyword>
<evidence type="ECO:0000256" key="2">
    <source>
        <dbReference type="ARBA" id="ARBA00010110"/>
    </source>
</evidence>